<accession>A0ACB8VYJ5</accession>
<gene>
    <name evidence="1" type="ORF">L3Q82_002556</name>
</gene>
<organism evidence="1 2">
    <name type="scientific">Scortum barcoo</name>
    <name type="common">barcoo grunter</name>
    <dbReference type="NCBI Taxonomy" id="214431"/>
    <lineage>
        <taxon>Eukaryota</taxon>
        <taxon>Metazoa</taxon>
        <taxon>Chordata</taxon>
        <taxon>Craniata</taxon>
        <taxon>Vertebrata</taxon>
        <taxon>Euteleostomi</taxon>
        <taxon>Actinopterygii</taxon>
        <taxon>Neopterygii</taxon>
        <taxon>Teleostei</taxon>
        <taxon>Neoteleostei</taxon>
        <taxon>Acanthomorphata</taxon>
        <taxon>Eupercaria</taxon>
        <taxon>Centrarchiformes</taxon>
        <taxon>Terapontoidei</taxon>
        <taxon>Terapontidae</taxon>
        <taxon>Scortum</taxon>
    </lineage>
</organism>
<reference evidence="1" key="1">
    <citation type="submission" date="2022-04" db="EMBL/GenBank/DDBJ databases">
        <title>Jade perch genome.</title>
        <authorList>
            <person name="Chao B."/>
        </authorList>
    </citation>
    <scope>NUCLEOTIDE SEQUENCE</scope>
    <source>
        <strain evidence="1">CB-2022</strain>
    </source>
</reference>
<evidence type="ECO:0000313" key="1">
    <source>
        <dbReference type="EMBL" id="KAI3360686.1"/>
    </source>
</evidence>
<sequence length="230" mass="25182">MRPDVVPVGTKLEPTMVKLRTVTGELAPVLGRGVVAIRVGGLSVDFWVWVAEVQDPCILGLDFLRAARCVLDLGRNTLAFPGGPTVEMQEELWQLLWDFKDIFALTEEEVGLTHLVQHEIDTGDAQPIKTCPRCLPLAHQAAADSAIDEMLKAGIIEPSDSPWASGVVMVNKKKSTKMRFCVDYRPLNSVTKKDSYPLPHIDESLDLVSGSSWFSSFGSAQWVLAGAPQP</sequence>
<name>A0ACB8VYJ5_9TELE</name>
<dbReference type="Proteomes" id="UP000831701">
    <property type="component" value="Chromosome 16"/>
</dbReference>
<dbReference type="EMBL" id="CM041546">
    <property type="protein sequence ID" value="KAI3360686.1"/>
    <property type="molecule type" value="Genomic_DNA"/>
</dbReference>
<comment type="caution">
    <text evidence="1">The sequence shown here is derived from an EMBL/GenBank/DDBJ whole genome shotgun (WGS) entry which is preliminary data.</text>
</comment>
<keyword evidence="2" id="KW-1185">Reference proteome</keyword>
<protein>
    <submittedName>
        <fullName evidence="1">Uncharacterized protein</fullName>
    </submittedName>
</protein>
<proteinExistence type="predicted"/>
<evidence type="ECO:0000313" key="2">
    <source>
        <dbReference type="Proteomes" id="UP000831701"/>
    </source>
</evidence>